<dbReference type="EMBL" id="CP003703">
    <property type="protein sequence ID" value="AFN65131.1"/>
    <property type="molecule type" value="Genomic_DNA"/>
</dbReference>
<dbReference type="STRING" id="1197325.WEN_01690"/>
<sequence length="146" mass="16405">MIKKIVSSLLLGGSIGSGPYLIATQLPAPALVKEKNETIGFGETCLLSQETCDFMNVKEFKQDEESDGEEPKETKYVKGQVLERLKQQWKEFLKKKDNDYCGFGFFEPAFEANAESVSSDSQGRVNINNLENCYKHLVEALKKEAK</sequence>
<proteinExistence type="predicted"/>
<gene>
    <name evidence="1" type="ordered locus">WEN_01690</name>
</gene>
<reference evidence="1 2" key="1">
    <citation type="journal article" date="2012" name="J. Bacteriol.">
        <title>Complete genome sequence of Mycoplasma wenyonii strain Massachusetts.</title>
        <authorList>
            <person name="Dos Santos A.P."/>
            <person name="Guimaraes A.M."/>
            <person name="do Nascimento N.C."/>
            <person name="Sanmiguel P.J."/>
            <person name="Messick J.B."/>
        </authorList>
    </citation>
    <scope>NUCLEOTIDE SEQUENCE [LARGE SCALE GENOMIC DNA]</scope>
    <source>
        <strain evidence="1 2">Massachusetts</strain>
    </source>
</reference>
<dbReference type="KEGG" id="mwe:WEN_01690"/>
<accession>I6YAY6</accession>
<dbReference type="AlphaFoldDB" id="I6YAY6"/>
<name>I6YAY6_MYCWM</name>
<evidence type="ECO:0000313" key="1">
    <source>
        <dbReference type="EMBL" id="AFN65131.1"/>
    </source>
</evidence>
<keyword evidence="2" id="KW-1185">Reference proteome</keyword>
<protein>
    <submittedName>
        <fullName evidence="1">Uncharacterized protein</fullName>
    </submittedName>
</protein>
<dbReference type="OrthoDB" id="399265at2"/>
<dbReference type="PATRIC" id="fig|1197325.3.peg.367"/>
<organism evidence="1 2">
    <name type="scientific">Mycoplasma wenyonii (strain Massachusetts)</name>
    <name type="common">Eperythrozoon wenyonii</name>
    <dbReference type="NCBI Taxonomy" id="1197325"/>
    <lineage>
        <taxon>Bacteria</taxon>
        <taxon>Bacillati</taxon>
        <taxon>Mycoplasmatota</taxon>
        <taxon>Mollicutes</taxon>
        <taxon>Mycoplasmataceae</taxon>
        <taxon>Mycoplasma</taxon>
    </lineage>
</organism>
<dbReference type="HOGENOM" id="CLU_159943_0_0_14"/>
<dbReference type="Proteomes" id="UP000009005">
    <property type="component" value="Chromosome"/>
</dbReference>
<dbReference type="RefSeq" id="WP_014849841.1">
    <property type="nucleotide sequence ID" value="NC_018149.1"/>
</dbReference>
<evidence type="ECO:0000313" key="2">
    <source>
        <dbReference type="Proteomes" id="UP000009005"/>
    </source>
</evidence>